<accession>A0ABW3FMU3</accession>
<keyword evidence="1" id="KW-0812">Transmembrane</keyword>
<keyword evidence="3" id="KW-1185">Reference proteome</keyword>
<keyword evidence="1" id="KW-1133">Transmembrane helix</keyword>
<name>A0ABW3FMU3_9HYPH</name>
<evidence type="ECO:0000313" key="3">
    <source>
        <dbReference type="Proteomes" id="UP001597101"/>
    </source>
</evidence>
<organism evidence="2 3">
    <name type="scientific">Pseudahrensia aquimaris</name>
    <dbReference type="NCBI Taxonomy" id="744461"/>
    <lineage>
        <taxon>Bacteria</taxon>
        <taxon>Pseudomonadati</taxon>
        <taxon>Pseudomonadota</taxon>
        <taxon>Alphaproteobacteria</taxon>
        <taxon>Hyphomicrobiales</taxon>
        <taxon>Ahrensiaceae</taxon>
        <taxon>Pseudahrensia</taxon>
    </lineage>
</organism>
<keyword evidence="1" id="KW-0472">Membrane</keyword>
<reference evidence="3" key="1">
    <citation type="journal article" date="2019" name="Int. J. Syst. Evol. Microbiol.">
        <title>The Global Catalogue of Microorganisms (GCM) 10K type strain sequencing project: providing services to taxonomists for standard genome sequencing and annotation.</title>
        <authorList>
            <consortium name="The Broad Institute Genomics Platform"/>
            <consortium name="The Broad Institute Genome Sequencing Center for Infectious Disease"/>
            <person name="Wu L."/>
            <person name="Ma J."/>
        </authorList>
    </citation>
    <scope>NUCLEOTIDE SEQUENCE [LARGE SCALE GENOMIC DNA]</scope>
    <source>
        <strain evidence="3">CCUG 60023</strain>
    </source>
</reference>
<feature type="transmembrane region" description="Helical" evidence="1">
    <location>
        <begin position="20"/>
        <end position="45"/>
    </location>
</feature>
<protein>
    <recommendedName>
        <fullName evidence="4">Transmembrane protein (PGPGW)</fullName>
    </recommendedName>
</protein>
<dbReference type="EMBL" id="JBHTJV010000013">
    <property type="protein sequence ID" value="MFD0917457.1"/>
    <property type="molecule type" value="Genomic_DNA"/>
</dbReference>
<dbReference type="RefSeq" id="WP_377213319.1">
    <property type="nucleotide sequence ID" value="NZ_JBHTJV010000013.1"/>
</dbReference>
<evidence type="ECO:0000256" key="1">
    <source>
        <dbReference type="SAM" id="Phobius"/>
    </source>
</evidence>
<evidence type="ECO:0008006" key="4">
    <source>
        <dbReference type="Google" id="ProtNLM"/>
    </source>
</evidence>
<comment type="caution">
    <text evidence="2">The sequence shown here is derived from an EMBL/GenBank/DDBJ whole genome shotgun (WGS) entry which is preliminary data.</text>
</comment>
<gene>
    <name evidence="2" type="ORF">ACFQ14_13675</name>
</gene>
<dbReference type="Proteomes" id="UP001597101">
    <property type="component" value="Unassembled WGS sequence"/>
</dbReference>
<evidence type="ECO:0000313" key="2">
    <source>
        <dbReference type="EMBL" id="MFD0917457.1"/>
    </source>
</evidence>
<sequence length="81" mass="8881">MDLKSSMPGTRLGRTALGVALILGGILGFLPILGFWMIPLGLFVLSQDFASIRRFRRKLLVRFGRRFGVGQSVKRNDGSGS</sequence>
<proteinExistence type="predicted"/>